<dbReference type="Proteomes" id="UP000499080">
    <property type="component" value="Unassembled WGS sequence"/>
</dbReference>
<proteinExistence type="predicted"/>
<dbReference type="EMBL" id="BGPR01000761">
    <property type="protein sequence ID" value="GBM34454.1"/>
    <property type="molecule type" value="Genomic_DNA"/>
</dbReference>
<reference evidence="2 3" key="1">
    <citation type="journal article" date="2019" name="Sci. Rep.">
        <title>Orb-weaving spider Araneus ventricosus genome elucidates the spidroin gene catalogue.</title>
        <authorList>
            <person name="Kono N."/>
            <person name="Nakamura H."/>
            <person name="Ohtoshi R."/>
            <person name="Moran D.A.P."/>
            <person name="Shinohara A."/>
            <person name="Yoshida Y."/>
            <person name="Fujiwara M."/>
            <person name="Mori M."/>
            <person name="Tomita M."/>
            <person name="Arakawa K."/>
        </authorList>
    </citation>
    <scope>NUCLEOTIDE SEQUENCE [LARGE SCALE GENOMIC DNA]</scope>
</reference>
<organism evidence="2 3">
    <name type="scientific">Araneus ventricosus</name>
    <name type="common">Orbweaver spider</name>
    <name type="synonym">Epeira ventricosa</name>
    <dbReference type="NCBI Taxonomy" id="182803"/>
    <lineage>
        <taxon>Eukaryota</taxon>
        <taxon>Metazoa</taxon>
        <taxon>Ecdysozoa</taxon>
        <taxon>Arthropoda</taxon>
        <taxon>Chelicerata</taxon>
        <taxon>Arachnida</taxon>
        <taxon>Araneae</taxon>
        <taxon>Araneomorphae</taxon>
        <taxon>Entelegynae</taxon>
        <taxon>Araneoidea</taxon>
        <taxon>Araneidae</taxon>
        <taxon>Araneus</taxon>
    </lineage>
</organism>
<evidence type="ECO:0000256" key="1">
    <source>
        <dbReference type="SAM" id="MobiDB-lite"/>
    </source>
</evidence>
<evidence type="ECO:0000313" key="3">
    <source>
        <dbReference type="Proteomes" id="UP000499080"/>
    </source>
</evidence>
<accession>A0A4Y2F314</accession>
<gene>
    <name evidence="2" type="ORF">AVEN_106699_1</name>
</gene>
<protein>
    <submittedName>
        <fullName evidence="2">Uncharacterized protein</fullName>
    </submittedName>
</protein>
<feature type="region of interest" description="Disordered" evidence="1">
    <location>
        <begin position="70"/>
        <end position="92"/>
    </location>
</feature>
<keyword evidence="3" id="KW-1185">Reference proteome</keyword>
<name>A0A4Y2F314_ARAVE</name>
<dbReference type="AlphaFoldDB" id="A0A4Y2F314"/>
<comment type="caution">
    <text evidence="2">The sequence shown here is derived from an EMBL/GenBank/DDBJ whole genome shotgun (WGS) entry which is preliminary data.</text>
</comment>
<evidence type="ECO:0000313" key="2">
    <source>
        <dbReference type="EMBL" id="GBM34454.1"/>
    </source>
</evidence>
<sequence length="92" mass="10437">MRLARPVMMPQLGALARRDSMPQLVDSRSPPDSMPQLGMRLSLATFDAATRWALAHHLIPVPQLRMLTRSPRDSMPQLVERPRSPRIRCAAR</sequence>